<reference evidence="2" key="1">
    <citation type="submission" date="2021-05" db="EMBL/GenBank/DDBJ databases">
        <authorList>
            <person name="Pietrasiak N."/>
            <person name="Ward R."/>
            <person name="Stajich J.E."/>
            <person name="Kurbessoian T."/>
        </authorList>
    </citation>
    <scope>NUCLEOTIDE SEQUENCE</scope>
    <source>
        <strain evidence="2">HA4357-MV3</strain>
    </source>
</reference>
<dbReference type="EMBL" id="JAHHHW010000153">
    <property type="protein sequence ID" value="MBW4435097.1"/>
    <property type="molecule type" value="Genomic_DNA"/>
</dbReference>
<gene>
    <name evidence="2" type="ORF">KME28_26135</name>
</gene>
<evidence type="ECO:0000313" key="2">
    <source>
        <dbReference type="EMBL" id="MBW4435097.1"/>
    </source>
</evidence>
<evidence type="ECO:0000313" key="3">
    <source>
        <dbReference type="Proteomes" id="UP000813215"/>
    </source>
</evidence>
<reference evidence="2" key="2">
    <citation type="journal article" date="2022" name="Microbiol. Resour. Announc.">
        <title>Metagenome Sequencing to Explore Phylogenomics of Terrestrial Cyanobacteria.</title>
        <authorList>
            <person name="Ward R.D."/>
            <person name="Stajich J.E."/>
            <person name="Johansen J.R."/>
            <person name="Huntemann M."/>
            <person name="Clum A."/>
            <person name="Foster B."/>
            <person name="Foster B."/>
            <person name="Roux S."/>
            <person name="Palaniappan K."/>
            <person name="Varghese N."/>
            <person name="Mukherjee S."/>
            <person name="Reddy T.B.K."/>
            <person name="Daum C."/>
            <person name="Copeland A."/>
            <person name="Chen I.A."/>
            <person name="Ivanova N.N."/>
            <person name="Kyrpides N.C."/>
            <person name="Shapiro N."/>
            <person name="Eloe-Fadrosh E.A."/>
            <person name="Pietrasiak N."/>
        </authorList>
    </citation>
    <scope>NUCLEOTIDE SEQUENCE</scope>
    <source>
        <strain evidence="2">HA4357-MV3</strain>
    </source>
</reference>
<comment type="caution">
    <text evidence="2">The sequence shown here is derived from an EMBL/GenBank/DDBJ whole genome shotgun (WGS) entry which is preliminary data.</text>
</comment>
<name>A0A9E3HDD0_9NOST</name>
<feature type="compositionally biased region" description="Basic residues" evidence="1">
    <location>
        <begin position="7"/>
        <end position="18"/>
    </location>
</feature>
<dbReference type="Proteomes" id="UP000813215">
    <property type="component" value="Unassembled WGS sequence"/>
</dbReference>
<sequence length="48" mass="5534">MTEQGKSKKLKSKRKKKKNGLEPPKFIYGTIRKTFITLREAATRLPDA</sequence>
<dbReference type="AlphaFoldDB" id="A0A9E3HDD0"/>
<evidence type="ECO:0000256" key="1">
    <source>
        <dbReference type="SAM" id="MobiDB-lite"/>
    </source>
</evidence>
<accession>A0A9E3HDD0</accession>
<protein>
    <submittedName>
        <fullName evidence="2">Uncharacterized protein</fullName>
    </submittedName>
</protein>
<organism evidence="2 3">
    <name type="scientific">Pelatocladus maniniholoensis HA4357-MV3</name>
    <dbReference type="NCBI Taxonomy" id="1117104"/>
    <lineage>
        <taxon>Bacteria</taxon>
        <taxon>Bacillati</taxon>
        <taxon>Cyanobacteriota</taxon>
        <taxon>Cyanophyceae</taxon>
        <taxon>Nostocales</taxon>
        <taxon>Nostocaceae</taxon>
        <taxon>Pelatocladus</taxon>
    </lineage>
</organism>
<feature type="region of interest" description="Disordered" evidence="1">
    <location>
        <begin position="1"/>
        <end position="24"/>
    </location>
</feature>
<proteinExistence type="predicted"/>